<proteinExistence type="predicted"/>
<dbReference type="EMBL" id="JANPWB010000008">
    <property type="protein sequence ID" value="KAJ1164209.1"/>
    <property type="molecule type" value="Genomic_DNA"/>
</dbReference>
<reference evidence="1" key="1">
    <citation type="journal article" date="2022" name="bioRxiv">
        <title>Sequencing and chromosome-scale assembly of the giantPleurodeles waltlgenome.</title>
        <authorList>
            <person name="Brown T."/>
            <person name="Elewa A."/>
            <person name="Iarovenko S."/>
            <person name="Subramanian E."/>
            <person name="Araus A.J."/>
            <person name="Petzold A."/>
            <person name="Susuki M."/>
            <person name="Suzuki K.-i.T."/>
            <person name="Hayashi T."/>
            <person name="Toyoda A."/>
            <person name="Oliveira C."/>
            <person name="Osipova E."/>
            <person name="Leigh N.D."/>
            <person name="Simon A."/>
            <person name="Yun M.H."/>
        </authorList>
    </citation>
    <scope>NUCLEOTIDE SEQUENCE</scope>
    <source>
        <strain evidence="1">20211129_DDA</strain>
        <tissue evidence="1">Liver</tissue>
    </source>
</reference>
<organism evidence="1 2">
    <name type="scientific">Pleurodeles waltl</name>
    <name type="common">Iberian ribbed newt</name>
    <dbReference type="NCBI Taxonomy" id="8319"/>
    <lineage>
        <taxon>Eukaryota</taxon>
        <taxon>Metazoa</taxon>
        <taxon>Chordata</taxon>
        <taxon>Craniata</taxon>
        <taxon>Vertebrata</taxon>
        <taxon>Euteleostomi</taxon>
        <taxon>Amphibia</taxon>
        <taxon>Batrachia</taxon>
        <taxon>Caudata</taxon>
        <taxon>Salamandroidea</taxon>
        <taxon>Salamandridae</taxon>
        <taxon>Pleurodelinae</taxon>
        <taxon>Pleurodeles</taxon>
    </lineage>
</organism>
<sequence length="246" mass="25857">MQGVFSCLYSPYEEALRARSCPSPRVDARCSIGPHSASYSTISSATGPLGSFTDGPKSSPIPHWCVPPAALNLQLSLGPAVKSSSQWSSLRVSSSSHPGALEQLGGPGVFRGPPASLLREILGPAGPASIVQPARARLRLCHPGEAQRTTLQARWGRPGPPHPCPGRCAFAPYQRGCTVGPSLPREIGTRAPGFSSSPGPGCAALRLSSWGVPESGNPLRRLSSAPAASEVQYNRGWSRDQARFCR</sequence>
<accession>A0AAV7SJI5</accession>
<keyword evidence="2" id="KW-1185">Reference proteome</keyword>
<protein>
    <submittedName>
        <fullName evidence="1">Uncharacterized protein</fullName>
    </submittedName>
</protein>
<dbReference type="AlphaFoldDB" id="A0AAV7SJI5"/>
<evidence type="ECO:0000313" key="2">
    <source>
        <dbReference type="Proteomes" id="UP001066276"/>
    </source>
</evidence>
<gene>
    <name evidence="1" type="ORF">NDU88_004654</name>
</gene>
<name>A0AAV7SJI5_PLEWA</name>
<dbReference type="Proteomes" id="UP001066276">
    <property type="component" value="Chromosome 4_2"/>
</dbReference>
<comment type="caution">
    <text evidence="1">The sequence shown here is derived from an EMBL/GenBank/DDBJ whole genome shotgun (WGS) entry which is preliminary data.</text>
</comment>
<evidence type="ECO:0000313" key="1">
    <source>
        <dbReference type="EMBL" id="KAJ1164209.1"/>
    </source>
</evidence>